<evidence type="ECO:0000313" key="2">
    <source>
        <dbReference type="Proteomes" id="UP001238179"/>
    </source>
</evidence>
<protein>
    <recommendedName>
        <fullName evidence="3">NinB protein</fullName>
    </recommendedName>
</protein>
<dbReference type="AlphaFoldDB" id="A0AA48GJL9"/>
<dbReference type="InterPro" id="IPR036619">
    <property type="entry name" value="NinB_sf"/>
</dbReference>
<evidence type="ECO:0000313" key="1">
    <source>
        <dbReference type="EMBL" id="BDU72369.1"/>
    </source>
</evidence>
<accession>A0AA48GJL9</accession>
<gene>
    <name evidence="1" type="ORF">METEAL_15430</name>
</gene>
<reference evidence="2" key="1">
    <citation type="journal article" date="2023" name="Int. J. Syst. Evol. Microbiol.">
        <title>Mesoterricola silvestris gen. nov., sp. nov., Mesoterricola sediminis sp. nov., Geothrix oryzae sp. nov., Geothrix edaphica sp. nov., Geothrix rubra sp. nov., and Geothrix limicola sp. nov., six novel members of Acidobacteriota isolated from soils.</title>
        <authorList>
            <person name="Itoh H."/>
            <person name="Sugisawa Y."/>
            <person name="Mise K."/>
            <person name="Xu Z."/>
            <person name="Kuniyasu M."/>
            <person name="Ushijima N."/>
            <person name="Kawano K."/>
            <person name="Kobayashi E."/>
            <person name="Shiratori Y."/>
            <person name="Masuda Y."/>
            <person name="Senoo K."/>
        </authorList>
    </citation>
    <scope>NUCLEOTIDE SEQUENCE [LARGE SCALE GENOMIC DNA]</scope>
    <source>
        <strain evidence="2">W79</strain>
    </source>
</reference>
<dbReference type="EMBL" id="AP027080">
    <property type="protein sequence ID" value="BDU72369.1"/>
    <property type="molecule type" value="Genomic_DNA"/>
</dbReference>
<dbReference type="KEGG" id="msil:METEAL_15430"/>
<sequence>MSFDKKVFILRERRNLDYLLQVIAANWERQVQGGHPLAVTLAEETRNLEQNRLLWALLDEVSEQVDWYGQHLSREEWKDVFTAALKRQKVVPGIDGGFVVCGQRTSTMSKRVFSELVELIYAFGADPAHPVKFSEVVNFVHPEGRCA</sequence>
<dbReference type="Pfam" id="PF05772">
    <property type="entry name" value="NinB"/>
    <property type="match status" value="1"/>
</dbReference>
<dbReference type="InterPro" id="IPR008711">
    <property type="entry name" value="Recombinase_NinB"/>
</dbReference>
<name>A0AA48GJL9_9BACT</name>
<organism evidence="1 2">
    <name type="scientific">Mesoterricola silvestris</name>
    <dbReference type="NCBI Taxonomy" id="2927979"/>
    <lineage>
        <taxon>Bacteria</taxon>
        <taxon>Pseudomonadati</taxon>
        <taxon>Acidobacteriota</taxon>
        <taxon>Holophagae</taxon>
        <taxon>Holophagales</taxon>
        <taxon>Holophagaceae</taxon>
        <taxon>Mesoterricola</taxon>
    </lineage>
</organism>
<dbReference type="Proteomes" id="UP001238179">
    <property type="component" value="Chromosome"/>
</dbReference>
<dbReference type="SUPFAM" id="SSF103370">
    <property type="entry name" value="NinB"/>
    <property type="match status" value="1"/>
</dbReference>
<evidence type="ECO:0008006" key="3">
    <source>
        <dbReference type="Google" id="ProtNLM"/>
    </source>
</evidence>
<dbReference type="RefSeq" id="WP_316415272.1">
    <property type="nucleotide sequence ID" value="NZ_AP027080.1"/>
</dbReference>
<keyword evidence="2" id="KW-1185">Reference proteome</keyword>
<dbReference type="Gene3D" id="1.10.3790.10">
    <property type="entry name" value="NinB"/>
    <property type="match status" value="1"/>
</dbReference>
<proteinExistence type="predicted"/>